<dbReference type="InterPro" id="IPR050272">
    <property type="entry name" value="Isochorismatase-like_hydrls"/>
</dbReference>
<dbReference type="EMBL" id="CP019640">
    <property type="protein sequence ID" value="AQQ53300.1"/>
    <property type="molecule type" value="Genomic_DNA"/>
</dbReference>
<keyword evidence="5" id="KW-1185">Reference proteome</keyword>
<keyword evidence="2 4" id="KW-0378">Hydrolase</keyword>
<organism evidence="4 5">
    <name type="scientific">Planococcus lenghuensis</name>
    <dbReference type="NCBI Taxonomy" id="2213202"/>
    <lineage>
        <taxon>Bacteria</taxon>
        <taxon>Bacillati</taxon>
        <taxon>Bacillota</taxon>
        <taxon>Bacilli</taxon>
        <taxon>Bacillales</taxon>
        <taxon>Caryophanaceae</taxon>
        <taxon>Planococcus</taxon>
    </lineage>
</organism>
<reference evidence="4 5" key="1">
    <citation type="submission" date="2017-02" db="EMBL/GenBank/DDBJ databases">
        <title>The complete genomic sequence of a novel cold adapted crude oil-degrading bacterium Planococcus qaidamina Y42.</title>
        <authorList>
            <person name="Yang R."/>
        </authorList>
    </citation>
    <scope>NUCLEOTIDE SEQUENCE [LARGE SCALE GENOMIC DNA]</scope>
    <source>
        <strain evidence="4 5">Y42</strain>
    </source>
</reference>
<evidence type="ECO:0000313" key="5">
    <source>
        <dbReference type="Proteomes" id="UP000188184"/>
    </source>
</evidence>
<proteinExistence type="inferred from homology"/>
<evidence type="ECO:0000256" key="1">
    <source>
        <dbReference type="ARBA" id="ARBA00006336"/>
    </source>
</evidence>
<dbReference type="RefSeq" id="WP_077589189.1">
    <property type="nucleotide sequence ID" value="NZ_CP019640.1"/>
</dbReference>
<feature type="domain" description="Isochorismatase-like" evidence="3">
    <location>
        <begin position="5"/>
        <end position="144"/>
    </location>
</feature>
<protein>
    <submittedName>
        <fullName evidence="4">Cysteine hydrolase</fullName>
    </submittedName>
</protein>
<comment type="similarity">
    <text evidence="1">Belongs to the isochorismatase family.</text>
</comment>
<dbReference type="Pfam" id="PF00857">
    <property type="entry name" value="Isochorismatase"/>
    <property type="match status" value="1"/>
</dbReference>
<accession>A0A1Q2KYL4</accession>
<gene>
    <name evidence="4" type="ORF">B0X71_09560</name>
</gene>
<dbReference type="KEGG" id="pmar:B0X71_09560"/>
<evidence type="ECO:0000256" key="2">
    <source>
        <dbReference type="ARBA" id="ARBA00022801"/>
    </source>
</evidence>
<sequence>MKKAAFLVIDVQNAMFDEADPVFNGEELLVKLQKLLRSARSAGTPVFFIQHNEPAGEPLATGTKGWEIHPAIAPEAGERVIQKNTPDSFFATELKEALEAQQIEQIIIAGIQTELCVDTTCRRAVSSGYEVILVADTHSTWNANGLMAEQIIRHHNGTLRWFSTVLNADELKFQ</sequence>
<dbReference type="InterPro" id="IPR036380">
    <property type="entry name" value="Isochorismatase-like_sf"/>
</dbReference>
<dbReference type="SUPFAM" id="SSF52499">
    <property type="entry name" value="Isochorismatase-like hydrolases"/>
    <property type="match status" value="1"/>
</dbReference>
<dbReference type="GO" id="GO:0016787">
    <property type="term" value="F:hydrolase activity"/>
    <property type="evidence" value="ECO:0007669"/>
    <property type="project" value="UniProtKB-KW"/>
</dbReference>
<dbReference type="InterPro" id="IPR000868">
    <property type="entry name" value="Isochorismatase-like_dom"/>
</dbReference>
<dbReference type="CDD" id="cd01014">
    <property type="entry name" value="nicotinamidase_related"/>
    <property type="match status" value="1"/>
</dbReference>
<evidence type="ECO:0000259" key="3">
    <source>
        <dbReference type="Pfam" id="PF00857"/>
    </source>
</evidence>
<dbReference type="OrthoDB" id="9785724at2"/>
<dbReference type="PANTHER" id="PTHR43540:SF14">
    <property type="entry name" value="ISOCHORISMATASE"/>
    <property type="match status" value="1"/>
</dbReference>
<dbReference type="AlphaFoldDB" id="A0A1Q2KYL4"/>
<evidence type="ECO:0000313" key="4">
    <source>
        <dbReference type="EMBL" id="AQQ53300.1"/>
    </source>
</evidence>
<dbReference type="Proteomes" id="UP000188184">
    <property type="component" value="Chromosome"/>
</dbReference>
<dbReference type="Gene3D" id="3.40.50.850">
    <property type="entry name" value="Isochorismatase-like"/>
    <property type="match status" value="1"/>
</dbReference>
<name>A0A1Q2KYL4_9BACL</name>
<dbReference type="PANTHER" id="PTHR43540">
    <property type="entry name" value="PEROXYUREIDOACRYLATE/UREIDOACRYLATE AMIDOHYDROLASE-RELATED"/>
    <property type="match status" value="1"/>
</dbReference>